<keyword evidence="1" id="KW-1133">Transmembrane helix</keyword>
<proteinExistence type="predicted"/>
<dbReference type="EMBL" id="CAEZXR010000347">
    <property type="protein sequence ID" value="CAB4727457.1"/>
    <property type="molecule type" value="Genomic_DNA"/>
</dbReference>
<name>A0A6J6RYK8_9ZZZZ</name>
<evidence type="ECO:0000313" key="2">
    <source>
        <dbReference type="EMBL" id="CAB4727457.1"/>
    </source>
</evidence>
<sequence length="332" mass="35363">MIRLLSVELTRLRWRRAVLMLIALAVVVPAVMFAATAWNTRPVSDQELEQARSQLDNRYSQRDLRQCAREPQNYGLDLDAGEAGVAEACEQQILSWYVSRTPLDLAGESKEGTLLGVAAVVCLLMLLAGTTFVGHDWNSGSMSNQLLFESRRLRVWAAKAIAVSLVALLLGAVVMTLYWMGLRGLAGSRDLPIPVGVTRDGLQVCARVTALAAGSALGGFALTMLLRSTVATLGVLFAVSIAGGTIIGIIGSDGSARWQPQYNLAAVVAGDVTYYDQSSVPTECLTGQRVPVDVDCDGEQTISAAQGATYSGVVLALVCGASVASYRRRDVP</sequence>
<feature type="transmembrane region" description="Helical" evidence="1">
    <location>
        <begin position="201"/>
        <end position="223"/>
    </location>
</feature>
<dbReference type="AlphaFoldDB" id="A0A6J6RYK8"/>
<keyword evidence="1" id="KW-0472">Membrane</keyword>
<organism evidence="2">
    <name type="scientific">freshwater metagenome</name>
    <dbReference type="NCBI Taxonomy" id="449393"/>
    <lineage>
        <taxon>unclassified sequences</taxon>
        <taxon>metagenomes</taxon>
        <taxon>ecological metagenomes</taxon>
    </lineage>
</organism>
<feature type="transmembrane region" description="Helical" evidence="1">
    <location>
        <begin position="114"/>
        <end position="135"/>
    </location>
</feature>
<feature type="transmembrane region" description="Helical" evidence="1">
    <location>
        <begin position="308"/>
        <end position="326"/>
    </location>
</feature>
<protein>
    <submittedName>
        <fullName evidence="2">Unannotated protein</fullName>
    </submittedName>
</protein>
<feature type="transmembrane region" description="Helical" evidence="1">
    <location>
        <begin position="230"/>
        <end position="250"/>
    </location>
</feature>
<gene>
    <name evidence="2" type="ORF">UFOPK2579_02375</name>
</gene>
<reference evidence="2" key="1">
    <citation type="submission" date="2020-05" db="EMBL/GenBank/DDBJ databases">
        <authorList>
            <person name="Chiriac C."/>
            <person name="Salcher M."/>
            <person name="Ghai R."/>
            <person name="Kavagutti S V."/>
        </authorList>
    </citation>
    <scope>NUCLEOTIDE SEQUENCE</scope>
</reference>
<keyword evidence="1" id="KW-0812">Transmembrane</keyword>
<accession>A0A6J6RYK8</accession>
<feature type="transmembrane region" description="Helical" evidence="1">
    <location>
        <begin position="156"/>
        <end position="181"/>
    </location>
</feature>
<feature type="transmembrane region" description="Helical" evidence="1">
    <location>
        <begin position="18"/>
        <end position="38"/>
    </location>
</feature>
<evidence type="ECO:0000256" key="1">
    <source>
        <dbReference type="SAM" id="Phobius"/>
    </source>
</evidence>